<reference evidence="16" key="1">
    <citation type="journal article" date="2023" name="Mol. Phylogenet. Evol.">
        <title>Genome-scale phylogeny and comparative genomics of the fungal order Sordariales.</title>
        <authorList>
            <person name="Hensen N."/>
            <person name="Bonometti L."/>
            <person name="Westerberg I."/>
            <person name="Brannstrom I.O."/>
            <person name="Guillou S."/>
            <person name="Cros-Aarteil S."/>
            <person name="Calhoun S."/>
            <person name="Haridas S."/>
            <person name="Kuo A."/>
            <person name="Mondo S."/>
            <person name="Pangilinan J."/>
            <person name="Riley R."/>
            <person name="LaButti K."/>
            <person name="Andreopoulos B."/>
            <person name="Lipzen A."/>
            <person name="Chen C."/>
            <person name="Yan M."/>
            <person name="Daum C."/>
            <person name="Ng V."/>
            <person name="Clum A."/>
            <person name="Steindorff A."/>
            <person name="Ohm R.A."/>
            <person name="Martin F."/>
            <person name="Silar P."/>
            <person name="Natvig D.O."/>
            <person name="Lalanne C."/>
            <person name="Gautier V."/>
            <person name="Ament-Velasquez S.L."/>
            <person name="Kruys A."/>
            <person name="Hutchinson M.I."/>
            <person name="Powell A.J."/>
            <person name="Barry K."/>
            <person name="Miller A.N."/>
            <person name="Grigoriev I.V."/>
            <person name="Debuchy R."/>
            <person name="Gladieux P."/>
            <person name="Hiltunen Thoren M."/>
            <person name="Johannesson H."/>
        </authorList>
    </citation>
    <scope>NUCLEOTIDE SEQUENCE</scope>
    <source>
        <strain evidence="16">CBS 118394</strain>
    </source>
</reference>
<evidence type="ECO:0000256" key="10">
    <source>
        <dbReference type="ARBA" id="ARBA00029741"/>
    </source>
</evidence>
<evidence type="ECO:0000256" key="9">
    <source>
        <dbReference type="ARBA" id="ARBA00023235"/>
    </source>
</evidence>
<dbReference type="Pfam" id="PF20511">
    <property type="entry name" value="PMI_typeI_cat"/>
    <property type="match status" value="1"/>
</dbReference>
<evidence type="ECO:0000256" key="2">
    <source>
        <dbReference type="ARBA" id="ARBA00002564"/>
    </source>
</evidence>
<evidence type="ECO:0000256" key="6">
    <source>
        <dbReference type="ARBA" id="ARBA00018236"/>
    </source>
</evidence>
<comment type="catalytic activity">
    <reaction evidence="1">
        <text>D-mannose 6-phosphate = D-fructose 6-phosphate</text>
        <dbReference type="Rhea" id="RHEA:12356"/>
        <dbReference type="ChEBI" id="CHEBI:58735"/>
        <dbReference type="ChEBI" id="CHEBI:61527"/>
        <dbReference type="EC" id="5.3.1.8"/>
    </reaction>
</comment>
<gene>
    <name evidence="16" type="ORF">B0H66DRAFT_568265</name>
</gene>
<accession>A0AAE0HWS1</accession>
<dbReference type="GO" id="GO:0004476">
    <property type="term" value="F:mannose-6-phosphate isomerase activity"/>
    <property type="evidence" value="ECO:0007669"/>
    <property type="project" value="UniProtKB-EC"/>
</dbReference>
<keyword evidence="8 12" id="KW-0862">Zinc</keyword>
<dbReference type="CDD" id="cd07011">
    <property type="entry name" value="cupin_PMI_type_I_N"/>
    <property type="match status" value="1"/>
</dbReference>
<dbReference type="Gene3D" id="2.60.120.10">
    <property type="entry name" value="Jelly Rolls"/>
    <property type="match status" value="2"/>
</dbReference>
<dbReference type="Proteomes" id="UP001283341">
    <property type="component" value="Unassembled WGS sequence"/>
</dbReference>
<comment type="function">
    <text evidence="2">Involved in the synthesis of the GDP-mannose and dolichol-phosphate-mannose required for a number of critical mannosyl transfer reactions.</text>
</comment>
<dbReference type="InterPro" id="IPR046456">
    <property type="entry name" value="PMI_typeI_C"/>
</dbReference>
<comment type="caution">
    <text evidence="16">The sequence shown here is derived from an EMBL/GenBank/DDBJ whole genome shotgun (WGS) entry which is preliminary data.</text>
</comment>
<keyword evidence="7 12" id="KW-0479">Metal-binding</keyword>
<name>A0AAE0HWS1_9PEZI</name>
<dbReference type="GO" id="GO:0005829">
    <property type="term" value="C:cytosol"/>
    <property type="evidence" value="ECO:0007669"/>
    <property type="project" value="TreeGrafter"/>
</dbReference>
<dbReference type="InterPro" id="IPR014710">
    <property type="entry name" value="RmlC-like_jellyroll"/>
</dbReference>
<dbReference type="InterPro" id="IPR016305">
    <property type="entry name" value="Mannose-6-P_Isomerase"/>
</dbReference>
<evidence type="ECO:0000256" key="7">
    <source>
        <dbReference type="ARBA" id="ARBA00022723"/>
    </source>
</evidence>
<feature type="binding site" evidence="12">
    <location>
        <position position="187"/>
    </location>
    <ligand>
        <name>Zn(2+)</name>
        <dbReference type="ChEBI" id="CHEBI:29105"/>
    </ligand>
</feature>
<protein>
    <recommendedName>
        <fullName evidence="6">Mannose-6-phosphate isomerase</fullName>
        <ecNumber evidence="5">5.3.1.8</ecNumber>
    </recommendedName>
    <alternativeName>
        <fullName evidence="10">Phosphohexomutase</fullName>
    </alternativeName>
    <alternativeName>
        <fullName evidence="11">Phosphomannose isomerase</fullName>
    </alternativeName>
</protein>
<dbReference type="Gene3D" id="1.10.441.10">
    <property type="entry name" value="Phosphomannose Isomerase, domain 2"/>
    <property type="match status" value="1"/>
</dbReference>
<feature type="binding site" evidence="12">
    <location>
        <position position="160"/>
    </location>
    <ligand>
        <name>Zn(2+)</name>
        <dbReference type="ChEBI" id="CHEBI:29105"/>
    </ligand>
</feature>
<proteinExistence type="inferred from homology"/>
<evidence type="ECO:0000256" key="4">
    <source>
        <dbReference type="ARBA" id="ARBA00010772"/>
    </source>
</evidence>
<dbReference type="GO" id="GO:0008270">
    <property type="term" value="F:zinc ion binding"/>
    <property type="evidence" value="ECO:0007669"/>
    <property type="project" value="InterPro"/>
</dbReference>
<evidence type="ECO:0000256" key="11">
    <source>
        <dbReference type="ARBA" id="ARBA00030762"/>
    </source>
</evidence>
<evidence type="ECO:0000256" key="3">
    <source>
        <dbReference type="ARBA" id="ARBA00004666"/>
    </source>
</evidence>
<keyword evidence="17" id="KW-1185">Reference proteome</keyword>
<feature type="binding site" evidence="12">
    <location>
        <position position="314"/>
    </location>
    <ligand>
        <name>Zn(2+)</name>
        <dbReference type="ChEBI" id="CHEBI:29105"/>
    </ligand>
</feature>
<evidence type="ECO:0000259" key="15">
    <source>
        <dbReference type="Pfam" id="PF20511"/>
    </source>
</evidence>
<evidence type="ECO:0000313" key="16">
    <source>
        <dbReference type="EMBL" id="KAK3314335.1"/>
    </source>
</evidence>
<evidence type="ECO:0000256" key="1">
    <source>
        <dbReference type="ARBA" id="ARBA00000757"/>
    </source>
</evidence>
<evidence type="ECO:0000256" key="8">
    <source>
        <dbReference type="ARBA" id="ARBA00022833"/>
    </source>
</evidence>
<keyword evidence="9 16" id="KW-0413">Isomerase</keyword>
<evidence type="ECO:0000313" key="17">
    <source>
        <dbReference type="Proteomes" id="UP001283341"/>
    </source>
</evidence>
<dbReference type="PIRSF" id="PIRSF001480">
    <property type="entry name" value="Mannose-6-phosphate_isomerase"/>
    <property type="match status" value="1"/>
</dbReference>
<dbReference type="GO" id="GO:0005975">
    <property type="term" value="P:carbohydrate metabolic process"/>
    <property type="evidence" value="ECO:0007669"/>
    <property type="project" value="InterPro"/>
</dbReference>
<dbReference type="PANTHER" id="PTHR10309">
    <property type="entry name" value="MANNOSE-6-PHOSPHATE ISOMERASE"/>
    <property type="match status" value="1"/>
</dbReference>
<feature type="domain" description="Phosphomannose isomerase type I catalytic" evidence="15">
    <location>
        <begin position="58"/>
        <end position="204"/>
    </location>
</feature>
<dbReference type="NCBIfam" id="TIGR00218">
    <property type="entry name" value="manA"/>
    <property type="match status" value="1"/>
</dbReference>
<evidence type="ECO:0000256" key="5">
    <source>
        <dbReference type="ARBA" id="ARBA00011956"/>
    </source>
</evidence>
<dbReference type="InterPro" id="IPR046457">
    <property type="entry name" value="PMI_typeI_cat"/>
</dbReference>
<dbReference type="InterPro" id="IPR011051">
    <property type="entry name" value="RmlC_Cupin_sf"/>
</dbReference>
<dbReference type="EC" id="5.3.1.8" evidence="5"/>
<organism evidence="16 17">
    <name type="scientific">Apodospora peruviana</name>
    <dbReference type="NCBI Taxonomy" id="516989"/>
    <lineage>
        <taxon>Eukaryota</taxon>
        <taxon>Fungi</taxon>
        <taxon>Dikarya</taxon>
        <taxon>Ascomycota</taxon>
        <taxon>Pezizomycotina</taxon>
        <taxon>Sordariomycetes</taxon>
        <taxon>Sordariomycetidae</taxon>
        <taxon>Sordariales</taxon>
        <taxon>Lasiosphaeriaceae</taxon>
        <taxon>Apodospora</taxon>
    </lineage>
</organism>
<sequence length="462" mass="51274">MDRPRVLSSSVTTSIYTCTSQDIRDQHNSDSRKKFHNIFETPKIPASLRLTCTMTDKVFQLSGSCNNYPWGKQGRKSLAAQLKVRTDKDFEIKDDEYYSELWFGDYPDFPARVLETGELLKDVLDKNKEALLGKKVISELGGQLPFLPKILSIAKALPLQIHPNKGLAAELHASDPENFTDPNHKPEIAVALSEFEVFAGFKPLNKISPLFNLPALHPFVPANTTHWTDSTLREVVRNLLKADEVDIHGIIKVLTQTRHEIFVDIDAVYILDLLPRLQEQYGPHDAGILVALTCMNFMTLHPGEAIYIPADGIHAYLSGNIVECMARSNNVLNSGFCPPADRNSIDMFADTLTFGAHSVEDVMLRNQRSGRSKEGRTVVYKPPMSEFDMLKTSLKGGEWDLIAPGEGPGVMIVTQGKGKMRASSDGGEKEFELSEGFIFFVAPGVGVKLETEAGMQVHMAVL</sequence>
<comment type="cofactor">
    <cofactor evidence="12">
        <name>Zn(2+)</name>
        <dbReference type="ChEBI" id="CHEBI:29105"/>
    </cofactor>
    <text evidence="12">Binds 1 zinc ion per subunit.</text>
</comment>
<dbReference type="GO" id="GO:0009298">
    <property type="term" value="P:GDP-mannose biosynthetic process"/>
    <property type="evidence" value="ECO:0007669"/>
    <property type="project" value="InterPro"/>
</dbReference>
<evidence type="ECO:0000259" key="14">
    <source>
        <dbReference type="Pfam" id="PF01238"/>
    </source>
</evidence>
<comment type="similarity">
    <text evidence="4 13">Belongs to the mannose-6-phosphate isomerase type 1 family.</text>
</comment>
<dbReference type="InterPro" id="IPR001250">
    <property type="entry name" value="Man6P_Isoase-1"/>
</dbReference>
<reference evidence="16" key="2">
    <citation type="submission" date="2023-06" db="EMBL/GenBank/DDBJ databases">
        <authorList>
            <consortium name="Lawrence Berkeley National Laboratory"/>
            <person name="Haridas S."/>
            <person name="Hensen N."/>
            <person name="Bonometti L."/>
            <person name="Westerberg I."/>
            <person name="Brannstrom I.O."/>
            <person name="Guillou S."/>
            <person name="Cros-Aarteil S."/>
            <person name="Calhoun S."/>
            <person name="Kuo A."/>
            <person name="Mondo S."/>
            <person name="Pangilinan J."/>
            <person name="Riley R."/>
            <person name="Labutti K."/>
            <person name="Andreopoulos B."/>
            <person name="Lipzen A."/>
            <person name="Chen C."/>
            <person name="Yanf M."/>
            <person name="Daum C."/>
            <person name="Ng V."/>
            <person name="Clum A."/>
            <person name="Steindorff A."/>
            <person name="Ohm R."/>
            <person name="Martin F."/>
            <person name="Silar P."/>
            <person name="Natvig D."/>
            <person name="Lalanne C."/>
            <person name="Gautier V."/>
            <person name="Ament-Velasquez S.L."/>
            <person name="Kruys A."/>
            <person name="Hutchinson M.I."/>
            <person name="Powell A.J."/>
            <person name="Barry K."/>
            <person name="Miller A.N."/>
            <person name="Grigoriev I.V."/>
            <person name="Debuchy R."/>
            <person name="Gladieux P."/>
            <person name="Thoren M.H."/>
            <person name="Johannesson H."/>
        </authorList>
    </citation>
    <scope>NUCLEOTIDE SEQUENCE</scope>
    <source>
        <strain evidence="16">CBS 118394</strain>
    </source>
</reference>
<dbReference type="PRINTS" id="PR00714">
    <property type="entry name" value="MAN6PISMRASE"/>
</dbReference>
<comment type="pathway">
    <text evidence="3">Nucleotide-sugar biosynthesis; GDP-alpha-D-mannose biosynthesis; alpha-D-mannose 1-phosphate from D-fructose 6-phosphate: step 1/2.</text>
</comment>
<dbReference type="PANTHER" id="PTHR10309:SF4">
    <property type="entry name" value="MANNOSE-6-PHOSPHATE ISOMERASE"/>
    <property type="match status" value="1"/>
</dbReference>
<feature type="domain" description="Phosphomannose isomerase type I C-terminal" evidence="14">
    <location>
        <begin position="378"/>
        <end position="424"/>
    </location>
</feature>
<dbReference type="AlphaFoldDB" id="A0AAE0HWS1"/>
<dbReference type="Pfam" id="PF01238">
    <property type="entry name" value="PMI_typeI_C"/>
    <property type="match status" value="1"/>
</dbReference>
<dbReference type="EMBL" id="JAUEDM010000007">
    <property type="protein sequence ID" value="KAK3314335.1"/>
    <property type="molecule type" value="Genomic_DNA"/>
</dbReference>
<dbReference type="SUPFAM" id="SSF51182">
    <property type="entry name" value="RmlC-like cupins"/>
    <property type="match status" value="1"/>
</dbReference>
<evidence type="ECO:0000256" key="13">
    <source>
        <dbReference type="RuleBase" id="RU004189"/>
    </source>
</evidence>
<evidence type="ECO:0000256" key="12">
    <source>
        <dbReference type="PIRSR" id="PIRSR001480-2"/>
    </source>
</evidence>
<feature type="binding site" evidence="12">
    <location>
        <position position="162"/>
    </location>
    <ligand>
        <name>Zn(2+)</name>
        <dbReference type="ChEBI" id="CHEBI:29105"/>
    </ligand>
</feature>